<feature type="chain" id="PRO_5039946471" evidence="1">
    <location>
        <begin position="27"/>
        <end position="293"/>
    </location>
</feature>
<gene>
    <name evidence="2" type="ORF">HanXRQr2_Chr04g0163271</name>
</gene>
<proteinExistence type="predicted"/>
<keyword evidence="3" id="KW-1185">Reference proteome</keyword>
<name>A0A9K3J6Z1_HELAN</name>
<evidence type="ECO:0000256" key="1">
    <source>
        <dbReference type="SAM" id="SignalP"/>
    </source>
</evidence>
<reference evidence="2" key="1">
    <citation type="journal article" date="2017" name="Nature">
        <title>The sunflower genome provides insights into oil metabolism, flowering and Asterid evolution.</title>
        <authorList>
            <person name="Badouin H."/>
            <person name="Gouzy J."/>
            <person name="Grassa C.J."/>
            <person name="Murat F."/>
            <person name="Staton S.E."/>
            <person name="Cottret L."/>
            <person name="Lelandais-Briere C."/>
            <person name="Owens G.L."/>
            <person name="Carrere S."/>
            <person name="Mayjonade B."/>
            <person name="Legrand L."/>
            <person name="Gill N."/>
            <person name="Kane N.C."/>
            <person name="Bowers J.E."/>
            <person name="Hubner S."/>
            <person name="Bellec A."/>
            <person name="Berard A."/>
            <person name="Berges H."/>
            <person name="Blanchet N."/>
            <person name="Boniface M.C."/>
            <person name="Brunel D."/>
            <person name="Catrice O."/>
            <person name="Chaidir N."/>
            <person name="Claudel C."/>
            <person name="Donnadieu C."/>
            <person name="Faraut T."/>
            <person name="Fievet G."/>
            <person name="Helmstetter N."/>
            <person name="King M."/>
            <person name="Knapp S.J."/>
            <person name="Lai Z."/>
            <person name="Le Paslier M.C."/>
            <person name="Lippi Y."/>
            <person name="Lorenzon L."/>
            <person name="Mandel J.R."/>
            <person name="Marage G."/>
            <person name="Marchand G."/>
            <person name="Marquand E."/>
            <person name="Bret-Mestries E."/>
            <person name="Morien E."/>
            <person name="Nambeesan S."/>
            <person name="Nguyen T."/>
            <person name="Pegot-Espagnet P."/>
            <person name="Pouilly N."/>
            <person name="Raftis F."/>
            <person name="Sallet E."/>
            <person name="Schiex T."/>
            <person name="Thomas J."/>
            <person name="Vandecasteele C."/>
            <person name="Vares D."/>
            <person name="Vear F."/>
            <person name="Vautrin S."/>
            <person name="Crespi M."/>
            <person name="Mangin B."/>
            <person name="Burke J.M."/>
            <person name="Salse J."/>
            <person name="Munos S."/>
            <person name="Vincourt P."/>
            <person name="Rieseberg L.H."/>
            <person name="Langlade N.B."/>
        </authorList>
    </citation>
    <scope>NUCLEOTIDE SEQUENCE</scope>
    <source>
        <tissue evidence="2">Leaves</tissue>
    </source>
</reference>
<dbReference type="Proteomes" id="UP000215914">
    <property type="component" value="Unassembled WGS sequence"/>
</dbReference>
<sequence length="293" mass="34899">MFDYCNYRLPLTKFLVYLLLFHQVHLSQMNPFGLAKVWHFELSCCGLGSNPDLDVCRAFYRLNRTGDWYTVEVRNKSNSCFSWIASSMKDWKDRFFLVDDHCVPSEMAWRPRKSSLPRPLPDGFQYNKTLYASLIKEAGRIQKLPEQILVMGKINTLWLEPGYYPTIRWNGEGQLCFLLGLMGLKDALRLKSFNSNKFGIWATKTKEGDRLYLDQVKKIYIRFRTQLLLVIKVVLVQRHWSKHLMFLHFVLFRWWPVTRGWRLVRAVFRFLKKGVRRLLSMVPSIYLLRTKIR</sequence>
<dbReference type="PANTHER" id="PTHR31099">
    <property type="entry name" value="OS06G0165300 PROTEIN"/>
    <property type="match status" value="1"/>
</dbReference>
<protein>
    <submittedName>
        <fullName evidence="2">Uncharacterized protein</fullName>
    </submittedName>
</protein>
<reference evidence="2" key="2">
    <citation type="submission" date="2020-06" db="EMBL/GenBank/DDBJ databases">
        <title>Helianthus annuus Genome sequencing and assembly Release 2.</title>
        <authorList>
            <person name="Gouzy J."/>
            <person name="Langlade N."/>
            <person name="Munos S."/>
        </authorList>
    </citation>
    <scope>NUCLEOTIDE SEQUENCE</scope>
    <source>
        <tissue evidence="2">Leaves</tissue>
    </source>
</reference>
<dbReference type="Gramene" id="mRNA:HanXRQr2_Chr04g0163271">
    <property type="protein sequence ID" value="mRNA:HanXRQr2_Chr04g0163271"/>
    <property type="gene ID" value="HanXRQr2_Chr04g0163271"/>
</dbReference>
<accession>A0A9K3J6Z1</accession>
<evidence type="ECO:0000313" key="3">
    <source>
        <dbReference type="Proteomes" id="UP000215914"/>
    </source>
</evidence>
<dbReference type="PANTHER" id="PTHR31099:SF41">
    <property type="entry name" value="TRANSPOSASE (PUTATIVE), GYPSY TYPE-RELATED"/>
    <property type="match status" value="1"/>
</dbReference>
<organism evidence="2 3">
    <name type="scientific">Helianthus annuus</name>
    <name type="common">Common sunflower</name>
    <dbReference type="NCBI Taxonomy" id="4232"/>
    <lineage>
        <taxon>Eukaryota</taxon>
        <taxon>Viridiplantae</taxon>
        <taxon>Streptophyta</taxon>
        <taxon>Embryophyta</taxon>
        <taxon>Tracheophyta</taxon>
        <taxon>Spermatophyta</taxon>
        <taxon>Magnoliopsida</taxon>
        <taxon>eudicotyledons</taxon>
        <taxon>Gunneridae</taxon>
        <taxon>Pentapetalae</taxon>
        <taxon>asterids</taxon>
        <taxon>campanulids</taxon>
        <taxon>Asterales</taxon>
        <taxon>Asteraceae</taxon>
        <taxon>Asteroideae</taxon>
        <taxon>Heliantheae alliance</taxon>
        <taxon>Heliantheae</taxon>
        <taxon>Helianthus</taxon>
    </lineage>
</organism>
<comment type="caution">
    <text evidence="2">The sequence shown here is derived from an EMBL/GenBank/DDBJ whole genome shotgun (WGS) entry which is preliminary data.</text>
</comment>
<dbReference type="EMBL" id="MNCJ02000319">
    <property type="protein sequence ID" value="KAF5809934.1"/>
    <property type="molecule type" value="Genomic_DNA"/>
</dbReference>
<evidence type="ECO:0000313" key="2">
    <source>
        <dbReference type="EMBL" id="KAF5809934.1"/>
    </source>
</evidence>
<feature type="signal peptide" evidence="1">
    <location>
        <begin position="1"/>
        <end position="26"/>
    </location>
</feature>
<dbReference type="AlphaFoldDB" id="A0A9K3J6Z1"/>
<keyword evidence="1" id="KW-0732">Signal</keyword>